<dbReference type="SUPFAM" id="SSF53187">
    <property type="entry name" value="Zn-dependent exopeptidases"/>
    <property type="match status" value="1"/>
</dbReference>
<dbReference type="InterPro" id="IPR010169">
    <property type="entry name" value="AcOrn-deacetyl"/>
</dbReference>
<dbReference type="STRING" id="272627.CCC_02268"/>
<dbReference type="AlphaFoldDB" id="A0A0C2YUL8"/>
<dbReference type="OrthoDB" id="9809784at2"/>
<dbReference type="RefSeq" id="WP_041041155.1">
    <property type="nucleotide sequence ID" value="NZ_JXSL01000027.1"/>
</dbReference>
<name>A0A0C2YUL8_PARME</name>
<evidence type="ECO:0000256" key="4">
    <source>
        <dbReference type="ARBA" id="ARBA00022571"/>
    </source>
</evidence>
<keyword evidence="12" id="KW-1185">Reference proteome</keyword>
<evidence type="ECO:0000256" key="6">
    <source>
        <dbReference type="ARBA" id="ARBA00022723"/>
    </source>
</evidence>
<gene>
    <name evidence="11" type="ORF">CCC_02268</name>
</gene>
<comment type="cofactor">
    <cofactor evidence="1">
        <name>Zn(2+)</name>
        <dbReference type="ChEBI" id="CHEBI:29105"/>
    </cofactor>
</comment>
<evidence type="ECO:0000256" key="2">
    <source>
        <dbReference type="ARBA" id="ARBA00005691"/>
    </source>
</evidence>
<dbReference type="Gene3D" id="3.30.70.360">
    <property type="match status" value="1"/>
</dbReference>
<dbReference type="EMBL" id="JXSL01000027">
    <property type="protein sequence ID" value="KIL98818.1"/>
    <property type="molecule type" value="Genomic_DNA"/>
</dbReference>
<accession>A0A0C2YUL8</accession>
<comment type="caution">
    <text evidence="11">The sequence shown here is derived from an EMBL/GenBank/DDBJ whole genome shotgun (WGS) entry which is preliminary data.</text>
</comment>
<dbReference type="SUPFAM" id="SSF55031">
    <property type="entry name" value="Bacterial exopeptidase dimerisation domain"/>
    <property type="match status" value="1"/>
</dbReference>
<dbReference type="GO" id="GO:0006526">
    <property type="term" value="P:L-arginine biosynthetic process"/>
    <property type="evidence" value="ECO:0007669"/>
    <property type="project" value="UniProtKB-KW"/>
</dbReference>
<proteinExistence type="inferred from homology"/>
<dbReference type="PANTHER" id="PTHR43808">
    <property type="entry name" value="ACETYLORNITHINE DEACETYLASE"/>
    <property type="match status" value="1"/>
</dbReference>
<dbReference type="PANTHER" id="PTHR43808:SF31">
    <property type="entry name" value="N-ACETYL-L-CITRULLINE DEACETYLASE"/>
    <property type="match status" value="1"/>
</dbReference>
<dbReference type="NCBIfam" id="TIGR01892">
    <property type="entry name" value="AcOrn-deacetyl"/>
    <property type="match status" value="1"/>
</dbReference>
<dbReference type="Proteomes" id="UP000031971">
    <property type="component" value="Unassembled WGS sequence"/>
</dbReference>
<dbReference type="Pfam" id="PF01546">
    <property type="entry name" value="Peptidase_M20"/>
    <property type="match status" value="1"/>
</dbReference>
<dbReference type="Gene3D" id="3.40.630.10">
    <property type="entry name" value="Zn peptidases"/>
    <property type="match status" value="1"/>
</dbReference>
<dbReference type="InterPro" id="IPR050072">
    <property type="entry name" value="Peptidase_M20A"/>
</dbReference>
<evidence type="ECO:0000256" key="5">
    <source>
        <dbReference type="ARBA" id="ARBA00022605"/>
    </source>
</evidence>
<comment type="similarity">
    <text evidence="2">Belongs to the peptidase M20A family. ArgE subfamily.</text>
</comment>
<keyword evidence="6" id="KW-0479">Metal-binding</keyword>
<keyword evidence="9" id="KW-0170">Cobalt</keyword>
<evidence type="ECO:0000256" key="7">
    <source>
        <dbReference type="ARBA" id="ARBA00022801"/>
    </source>
</evidence>
<protein>
    <submittedName>
        <fullName evidence="11">N-succinyl-L L-diaminopimelate desuccinylase</fullName>
    </submittedName>
</protein>
<dbReference type="PROSITE" id="PS00759">
    <property type="entry name" value="ARGE_DAPE_CPG2_2"/>
    <property type="match status" value="1"/>
</dbReference>
<keyword evidence="5" id="KW-0028">Amino-acid biosynthesis</keyword>
<evidence type="ECO:0000259" key="10">
    <source>
        <dbReference type="Pfam" id="PF07687"/>
    </source>
</evidence>
<dbReference type="NCBIfam" id="NF005710">
    <property type="entry name" value="PRK07522.1"/>
    <property type="match status" value="1"/>
</dbReference>
<evidence type="ECO:0000313" key="11">
    <source>
        <dbReference type="EMBL" id="KIL98818.1"/>
    </source>
</evidence>
<dbReference type="GO" id="GO:0008777">
    <property type="term" value="F:acetylornithine deacetylase activity"/>
    <property type="evidence" value="ECO:0007669"/>
    <property type="project" value="TreeGrafter"/>
</dbReference>
<dbReference type="GO" id="GO:0046872">
    <property type="term" value="F:metal ion binding"/>
    <property type="evidence" value="ECO:0007669"/>
    <property type="project" value="UniProtKB-KW"/>
</dbReference>
<organism evidence="11 12">
    <name type="scientific">Paramagnetospirillum magnetotacticum MS-1</name>
    <dbReference type="NCBI Taxonomy" id="272627"/>
    <lineage>
        <taxon>Bacteria</taxon>
        <taxon>Pseudomonadati</taxon>
        <taxon>Pseudomonadota</taxon>
        <taxon>Alphaproteobacteria</taxon>
        <taxon>Rhodospirillales</taxon>
        <taxon>Magnetospirillaceae</taxon>
        <taxon>Paramagnetospirillum</taxon>
    </lineage>
</organism>
<evidence type="ECO:0000256" key="9">
    <source>
        <dbReference type="ARBA" id="ARBA00023285"/>
    </source>
</evidence>
<dbReference type="CDD" id="cd03894">
    <property type="entry name" value="M20_ArgE"/>
    <property type="match status" value="1"/>
</dbReference>
<keyword evidence="7" id="KW-0378">Hydrolase</keyword>
<dbReference type="InterPro" id="IPR002933">
    <property type="entry name" value="Peptidase_M20"/>
</dbReference>
<evidence type="ECO:0000313" key="12">
    <source>
        <dbReference type="Proteomes" id="UP000031971"/>
    </source>
</evidence>
<dbReference type="Pfam" id="PF07687">
    <property type="entry name" value="M20_dimer"/>
    <property type="match status" value="1"/>
</dbReference>
<keyword evidence="4" id="KW-0055">Arginine biosynthesis</keyword>
<keyword evidence="3" id="KW-0963">Cytoplasm</keyword>
<evidence type="ECO:0000256" key="8">
    <source>
        <dbReference type="ARBA" id="ARBA00022833"/>
    </source>
</evidence>
<evidence type="ECO:0000256" key="1">
    <source>
        <dbReference type="ARBA" id="ARBA00001947"/>
    </source>
</evidence>
<sequence length="383" mass="41593">MPLPASIETIAKLIAIDTTSYKTNLQLIDLAEEILTALGANIRRTWDESRNKANIFATIGPNDVPGIVLSGHTDVVPVDGQDWTTDPFRLTPMDGKLFGRGTADMKSFIAICLTLAPEFAAAPLRMPVHFAFSYDEEVGCVGVRRLIDDLAHLAVRPALCIVGEPTDMKAVIGHKGKKSVRCHVEGHECHSALNHQGVNAVEIAAEMVTRLRAMQRRIKEQGPFDHGYQPPYTTVHTGTMQGGTALNIVPKSCSFEFEIRNLPDHDPEDLMAEVRGWAQDLVPEMLAVSEASGITLDEHNSTPGLGLDEMDAVVQLVCALSGSNQTSKVAFTTEAGLFQQAGIPAVVIGPGSITQAHRPDEFIAIEQVAKCEDFLRRLLAHMC</sequence>
<reference evidence="11 12" key="1">
    <citation type="submission" date="2015-01" db="EMBL/GenBank/DDBJ databases">
        <title>Genome Sequence of Magnetospirillum magnetotacticum Strain MS-1.</title>
        <authorList>
            <person name="Marinov G.K."/>
            <person name="Smalley M.D."/>
            <person name="DeSalvo G."/>
        </authorList>
    </citation>
    <scope>NUCLEOTIDE SEQUENCE [LARGE SCALE GENOMIC DNA]</scope>
    <source>
        <strain evidence="11 12">MS-1</strain>
    </source>
</reference>
<feature type="domain" description="Peptidase M20 dimerisation" evidence="10">
    <location>
        <begin position="172"/>
        <end position="283"/>
    </location>
</feature>
<dbReference type="InterPro" id="IPR001261">
    <property type="entry name" value="ArgE/DapE_CS"/>
</dbReference>
<dbReference type="InterPro" id="IPR036264">
    <property type="entry name" value="Bact_exopeptidase_dim_dom"/>
</dbReference>
<keyword evidence="8" id="KW-0862">Zinc</keyword>
<dbReference type="InterPro" id="IPR011650">
    <property type="entry name" value="Peptidase_M20_dimer"/>
</dbReference>
<evidence type="ECO:0000256" key="3">
    <source>
        <dbReference type="ARBA" id="ARBA00022490"/>
    </source>
</evidence>